<reference evidence="1 2" key="1">
    <citation type="submission" date="2019-12" db="EMBL/GenBank/DDBJ databases">
        <authorList>
            <person name="Alioto T."/>
            <person name="Alioto T."/>
            <person name="Gomez Garrido J."/>
        </authorList>
    </citation>
    <scope>NUCLEOTIDE SEQUENCE [LARGE SCALE GENOMIC DNA]</scope>
</reference>
<evidence type="ECO:0000313" key="2">
    <source>
        <dbReference type="Proteomes" id="UP000594638"/>
    </source>
</evidence>
<proteinExistence type="predicted"/>
<accession>A0A8S0PDB2</accession>
<feature type="non-terminal residue" evidence="1">
    <location>
        <position position="58"/>
    </location>
</feature>
<dbReference type="Proteomes" id="UP000594638">
    <property type="component" value="Unassembled WGS sequence"/>
</dbReference>
<sequence length="58" mass="6610">IQGFAVKTLTIPLAQFPPSLPLSLRLNQALKYGKRPCKAPLESVFLQEQIFWVYKFSS</sequence>
<comment type="caution">
    <text evidence="1">The sequence shown here is derived from an EMBL/GenBank/DDBJ whole genome shotgun (WGS) entry which is preliminary data.</text>
</comment>
<dbReference type="EMBL" id="CACTIH010000026">
    <property type="protein sequence ID" value="CAA2935366.1"/>
    <property type="molecule type" value="Genomic_DNA"/>
</dbReference>
<dbReference type="AlphaFoldDB" id="A0A8S0PDB2"/>
<keyword evidence="2" id="KW-1185">Reference proteome</keyword>
<protein>
    <submittedName>
        <fullName evidence="1">Uncharacterized protein</fullName>
    </submittedName>
</protein>
<gene>
    <name evidence="1" type="ORF">OLEA9_A051163</name>
</gene>
<organism evidence="1 2">
    <name type="scientific">Olea europaea subsp. europaea</name>
    <dbReference type="NCBI Taxonomy" id="158383"/>
    <lineage>
        <taxon>Eukaryota</taxon>
        <taxon>Viridiplantae</taxon>
        <taxon>Streptophyta</taxon>
        <taxon>Embryophyta</taxon>
        <taxon>Tracheophyta</taxon>
        <taxon>Spermatophyta</taxon>
        <taxon>Magnoliopsida</taxon>
        <taxon>eudicotyledons</taxon>
        <taxon>Gunneridae</taxon>
        <taxon>Pentapetalae</taxon>
        <taxon>asterids</taxon>
        <taxon>lamiids</taxon>
        <taxon>Lamiales</taxon>
        <taxon>Oleaceae</taxon>
        <taxon>Oleeae</taxon>
        <taxon>Olea</taxon>
    </lineage>
</organism>
<feature type="non-terminal residue" evidence="1">
    <location>
        <position position="1"/>
    </location>
</feature>
<name>A0A8S0PDB2_OLEEU</name>
<evidence type="ECO:0000313" key="1">
    <source>
        <dbReference type="EMBL" id="CAA2935366.1"/>
    </source>
</evidence>